<evidence type="ECO:0000256" key="3">
    <source>
        <dbReference type="ARBA" id="ARBA00023082"/>
    </source>
</evidence>
<dbReference type="PANTHER" id="PTHR43133">
    <property type="entry name" value="RNA POLYMERASE ECF-TYPE SIGMA FACTO"/>
    <property type="match status" value="1"/>
</dbReference>
<dbReference type="InterPro" id="IPR032710">
    <property type="entry name" value="NTF2-like_dom_sf"/>
</dbReference>
<dbReference type="NCBIfam" id="TIGR02937">
    <property type="entry name" value="sigma70-ECF"/>
    <property type="match status" value="1"/>
</dbReference>
<keyword evidence="3" id="KW-0731">Sigma factor</keyword>
<dbReference type="Gene3D" id="1.10.10.10">
    <property type="entry name" value="Winged helix-like DNA-binding domain superfamily/Winged helix DNA-binding domain"/>
    <property type="match status" value="1"/>
</dbReference>
<protein>
    <submittedName>
        <fullName evidence="7">RNA polymerase sigma factor</fullName>
    </submittedName>
</protein>
<evidence type="ECO:0000256" key="1">
    <source>
        <dbReference type="ARBA" id="ARBA00010641"/>
    </source>
</evidence>
<dbReference type="GO" id="GO:0003677">
    <property type="term" value="F:DNA binding"/>
    <property type="evidence" value="ECO:0007669"/>
    <property type="project" value="UniProtKB-KW"/>
</dbReference>
<keyword evidence="2" id="KW-0805">Transcription regulation</keyword>
<evidence type="ECO:0000259" key="6">
    <source>
        <dbReference type="Pfam" id="PF04542"/>
    </source>
</evidence>
<name>A0A923L6B2_9BACI</name>
<dbReference type="Proteomes" id="UP000637359">
    <property type="component" value="Unassembled WGS sequence"/>
</dbReference>
<dbReference type="InterPro" id="IPR036388">
    <property type="entry name" value="WH-like_DNA-bd_sf"/>
</dbReference>
<evidence type="ECO:0000313" key="7">
    <source>
        <dbReference type="EMBL" id="MBC5637302.1"/>
    </source>
</evidence>
<dbReference type="SUPFAM" id="SSF54427">
    <property type="entry name" value="NTF2-like"/>
    <property type="match status" value="1"/>
</dbReference>
<accession>A0A923L6B2</accession>
<evidence type="ECO:0000256" key="2">
    <source>
        <dbReference type="ARBA" id="ARBA00023015"/>
    </source>
</evidence>
<comment type="similarity">
    <text evidence="1">Belongs to the sigma-70 factor family. ECF subfamily.</text>
</comment>
<dbReference type="SUPFAM" id="SSF88659">
    <property type="entry name" value="Sigma3 and sigma4 domains of RNA polymerase sigma factors"/>
    <property type="match status" value="1"/>
</dbReference>
<dbReference type="InterPro" id="IPR007627">
    <property type="entry name" value="RNA_pol_sigma70_r2"/>
</dbReference>
<dbReference type="GO" id="GO:0016987">
    <property type="term" value="F:sigma factor activity"/>
    <property type="evidence" value="ECO:0007669"/>
    <property type="project" value="UniProtKB-KW"/>
</dbReference>
<dbReference type="InterPro" id="IPR014284">
    <property type="entry name" value="RNA_pol_sigma-70_dom"/>
</dbReference>
<dbReference type="SUPFAM" id="SSF88946">
    <property type="entry name" value="Sigma2 domain of RNA polymerase sigma factors"/>
    <property type="match status" value="1"/>
</dbReference>
<evidence type="ECO:0000256" key="4">
    <source>
        <dbReference type="ARBA" id="ARBA00023125"/>
    </source>
</evidence>
<keyword evidence="8" id="KW-1185">Reference proteome</keyword>
<dbReference type="GO" id="GO:0006352">
    <property type="term" value="P:DNA-templated transcription initiation"/>
    <property type="evidence" value="ECO:0007669"/>
    <property type="project" value="InterPro"/>
</dbReference>
<dbReference type="AlphaFoldDB" id="A0A923L6B2"/>
<dbReference type="Pfam" id="PF04542">
    <property type="entry name" value="Sigma70_r2"/>
    <property type="match status" value="1"/>
</dbReference>
<gene>
    <name evidence="7" type="ORF">H8S33_10850</name>
</gene>
<dbReference type="InterPro" id="IPR039425">
    <property type="entry name" value="RNA_pol_sigma-70-like"/>
</dbReference>
<organism evidence="7 8">
    <name type="scientific">Ornithinibacillus hominis</name>
    <dbReference type="NCBI Taxonomy" id="2763055"/>
    <lineage>
        <taxon>Bacteria</taxon>
        <taxon>Bacillati</taxon>
        <taxon>Bacillota</taxon>
        <taxon>Bacilli</taxon>
        <taxon>Bacillales</taxon>
        <taxon>Bacillaceae</taxon>
        <taxon>Ornithinibacillus</taxon>
    </lineage>
</organism>
<dbReference type="RefSeq" id="WP_186870014.1">
    <property type="nucleotide sequence ID" value="NZ_JACOOL010000007.1"/>
</dbReference>
<evidence type="ECO:0000313" key="8">
    <source>
        <dbReference type="Proteomes" id="UP000637359"/>
    </source>
</evidence>
<dbReference type="PANTHER" id="PTHR43133:SF8">
    <property type="entry name" value="RNA POLYMERASE SIGMA FACTOR HI_1459-RELATED"/>
    <property type="match status" value="1"/>
</dbReference>
<dbReference type="EMBL" id="JACOOL010000007">
    <property type="protein sequence ID" value="MBC5637302.1"/>
    <property type="molecule type" value="Genomic_DNA"/>
</dbReference>
<feature type="domain" description="RNA polymerase sigma-70 region 2" evidence="6">
    <location>
        <begin position="25"/>
        <end position="92"/>
    </location>
</feature>
<keyword evidence="4" id="KW-0238">DNA-binding</keyword>
<proteinExistence type="inferred from homology"/>
<comment type="caution">
    <text evidence="7">The sequence shown here is derived from an EMBL/GenBank/DDBJ whole genome shotgun (WGS) entry which is preliminary data.</text>
</comment>
<dbReference type="Gene3D" id="1.10.1740.10">
    <property type="match status" value="1"/>
</dbReference>
<dbReference type="InterPro" id="IPR013324">
    <property type="entry name" value="RNA_pol_sigma_r3/r4-like"/>
</dbReference>
<sequence length="316" mass="37126">MSSIEEQTLQFTKKSRELREEFSELILSFREDLWNYCRYITGSPWDGEDLFQETLIKAFGGFYQVWHPENPKSYLFRMATNTWIDQCRREKRIVGTLEDVADPSEEFSDNLEIEAALNYLVNLFTPRQVAVFLLVKVFKFKAEEVASIVKTTKGAIYSAIRRMEARLRKEDFSTKGDEKNKNQVMKHNPVISAYINALNNGDLKAMFKLVSDDLHHEASLGFQEFNKDTMRKGSMLHGLPPYRAEEHWLWGKRVIVKIVEDDNGPFIHDIQYHEIENDTIVYHRSYYFRKEFIVAAAKELGMEPQLEKFPIGWEKK</sequence>
<keyword evidence="5" id="KW-0804">Transcription</keyword>
<reference evidence="7" key="1">
    <citation type="submission" date="2020-08" db="EMBL/GenBank/DDBJ databases">
        <title>Genome public.</title>
        <authorList>
            <person name="Liu C."/>
            <person name="Sun Q."/>
        </authorList>
    </citation>
    <scope>NUCLEOTIDE SEQUENCE</scope>
    <source>
        <strain evidence="7">BX22</strain>
    </source>
</reference>
<evidence type="ECO:0000256" key="5">
    <source>
        <dbReference type="ARBA" id="ARBA00023163"/>
    </source>
</evidence>
<dbReference type="InterPro" id="IPR013325">
    <property type="entry name" value="RNA_pol_sigma_r2"/>
</dbReference>